<feature type="compositionally biased region" description="Basic and acidic residues" evidence="1">
    <location>
        <begin position="728"/>
        <end position="738"/>
    </location>
</feature>
<feature type="compositionally biased region" description="Polar residues" evidence="1">
    <location>
        <begin position="548"/>
        <end position="558"/>
    </location>
</feature>
<dbReference type="InterPro" id="IPR055336">
    <property type="entry name" value="At4g00755-like"/>
</dbReference>
<feature type="region of interest" description="Disordered" evidence="1">
    <location>
        <begin position="826"/>
        <end position="856"/>
    </location>
</feature>
<reference evidence="2 3" key="1">
    <citation type="submission" date="2017-08" db="EMBL/GenBank/DDBJ databases">
        <title>Acidophilic green algal genome provides insights into adaptation to an acidic environment.</title>
        <authorList>
            <person name="Hirooka S."/>
            <person name="Hirose Y."/>
            <person name="Kanesaki Y."/>
            <person name="Higuchi S."/>
            <person name="Fujiwara T."/>
            <person name="Onuma R."/>
            <person name="Era A."/>
            <person name="Ohbayashi R."/>
            <person name="Uzuka A."/>
            <person name="Nozaki H."/>
            <person name="Yoshikawa H."/>
            <person name="Miyagishima S.Y."/>
        </authorList>
    </citation>
    <scope>NUCLEOTIDE SEQUENCE [LARGE SCALE GENOMIC DNA]</scope>
    <source>
        <strain evidence="2 3">NIES-2499</strain>
    </source>
</reference>
<feature type="compositionally biased region" description="Gly residues" evidence="1">
    <location>
        <begin position="365"/>
        <end position="374"/>
    </location>
</feature>
<name>A0A250XMX0_9CHLO</name>
<dbReference type="EMBL" id="BEGY01000120">
    <property type="protein sequence ID" value="GAX84252.1"/>
    <property type="molecule type" value="Genomic_DNA"/>
</dbReference>
<keyword evidence="3" id="KW-1185">Reference proteome</keyword>
<sequence length="1022" mass="112908">MFHVRDEHNFAYRRHIRRLGQQAGFEFCDEDETRGVCDSKFLEIQESWKRECRQLSSLIRCGLSASTTDHPEQSIGNTCQDNLFFWSSSGSDSAVDVVDSLTYQLMAPCCSPRFLMLSVYRAVYQHGAPLYPPRRLSIWAGPTVSQMYCISPQYMVRVTDEPQVFPIHHAHPLSGYLMVKLHGRRQKQQEDMRFYTAIRHVSVYGTKVSAHDICKLRQALPSLDVTWQQGSAGAAPGATSLLLVTADAYNIGGSRLGHQEKVRGGSIASKKVKSRNMIALNKSAGKEVQETMKRTTAPAHSDRLLQKLAVAAPHIHKAELREDLILHTPPSAAASRNIQQVMTDHHLPEMSMSSLGKSGGRKTGSRSGGCGAGGISKRSSNEAMEKQLSHRSWHARRQQQQAMERASAAQVASQAVLGPGQRGQGVFSRLLAFIRGRLQVTSSAGSVVHELPVHHPTEDESSLSDIPSSPPHDMDDELQAQQLQSSNAAIREDGTVVQAHPDDLMHLLAQAVHINREEVQNDPHIQRQVQEMQQELLMRMVADENPNHQMSRHTTASGRTGGSEPAAAAGVSSRQQDDDEDSFYTSPPGGEAVRSSDSGRSMMMLMTHQQATSPASAFASLRDVNGLLRLDSNSAAVPVMTITAASCPTERVPLTVGRQQGCSVHRSDIDDGAASFLEDGYWTEWSSPDDSSDGEEESEEVLHHTSASLLPFRTLRSSAPVVTTDNTHGSREAEDNKSSDYSQQLTTTTALQSQLAPRRLETLHVGEAMQGQRRQLNEIIAEQEGEPGLSEGWDQVREELRREQEQAEVGVDDYDEQATDVMMRSPQLQQQASSSGAAAPDEAAERGLEAPTSAATIRRLPPLGEVMARLVLEQAGQQQAVHRAWLARRMWQMMNDGDGDGDDEREQAEEVVRELMARPMLRAEDPYARALLMQEHQRVMTQASHNIRGTDSSDDWWLAPAAVSLRPRRGRASSVYMGQQSLLLASRPRMLTGCSAKNNEVIECGERYDGKWVVDEFDTGYM</sequence>
<feature type="region of interest" description="Disordered" evidence="1">
    <location>
        <begin position="453"/>
        <end position="476"/>
    </location>
</feature>
<dbReference type="OrthoDB" id="63379at2759"/>
<dbReference type="AlphaFoldDB" id="A0A250XMX0"/>
<evidence type="ECO:0000313" key="2">
    <source>
        <dbReference type="EMBL" id="GAX84252.1"/>
    </source>
</evidence>
<organism evidence="2 3">
    <name type="scientific">Chlamydomonas eustigma</name>
    <dbReference type="NCBI Taxonomy" id="1157962"/>
    <lineage>
        <taxon>Eukaryota</taxon>
        <taxon>Viridiplantae</taxon>
        <taxon>Chlorophyta</taxon>
        <taxon>core chlorophytes</taxon>
        <taxon>Chlorophyceae</taxon>
        <taxon>CS clade</taxon>
        <taxon>Chlamydomonadales</taxon>
        <taxon>Chlamydomonadaceae</taxon>
        <taxon>Chlamydomonas</taxon>
    </lineage>
</organism>
<proteinExistence type="predicted"/>
<feature type="region of interest" description="Disordered" evidence="1">
    <location>
        <begin position="353"/>
        <end position="388"/>
    </location>
</feature>
<dbReference type="Proteomes" id="UP000232323">
    <property type="component" value="Unassembled WGS sequence"/>
</dbReference>
<feature type="compositionally biased region" description="Low complexity" evidence="1">
    <location>
        <begin position="742"/>
        <end position="755"/>
    </location>
</feature>
<protein>
    <submittedName>
        <fullName evidence="2">Uncharacterized protein</fullName>
    </submittedName>
</protein>
<dbReference type="PANTHER" id="PTHR39741">
    <property type="entry name" value="F-BOX DOMAIN CONTAINING PROTEIN, EXPRESSED"/>
    <property type="match status" value="1"/>
</dbReference>
<accession>A0A250XMX0</accession>
<feature type="region of interest" description="Disordered" evidence="1">
    <location>
        <begin position="682"/>
        <end position="706"/>
    </location>
</feature>
<evidence type="ECO:0000313" key="3">
    <source>
        <dbReference type="Proteomes" id="UP000232323"/>
    </source>
</evidence>
<comment type="caution">
    <text evidence="2">The sequence shown here is derived from an EMBL/GenBank/DDBJ whole genome shotgun (WGS) entry which is preliminary data.</text>
</comment>
<gene>
    <name evidence="2" type="ORF">CEUSTIGMA_g11675.t1</name>
</gene>
<feature type="region of interest" description="Disordered" evidence="1">
    <location>
        <begin position="720"/>
        <end position="755"/>
    </location>
</feature>
<dbReference type="PANTHER" id="PTHR39741:SF2">
    <property type="entry name" value="F-BOX DOMAIN-CONTAINING PROTEIN"/>
    <property type="match status" value="1"/>
</dbReference>
<evidence type="ECO:0000256" key="1">
    <source>
        <dbReference type="SAM" id="MobiDB-lite"/>
    </source>
</evidence>
<dbReference type="STRING" id="1157962.A0A250XMX0"/>
<feature type="compositionally biased region" description="Low complexity" evidence="1">
    <location>
        <begin position="826"/>
        <end position="839"/>
    </location>
</feature>
<feature type="region of interest" description="Disordered" evidence="1">
    <location>
        <begin position="548"/>
        <end position="597"/>
    </location>
</feature>
<feature type="compositionally biased region" description="Basic and acidic residues" evidence="1">
    <location>
        <begin position="379"/>
        <end position="388"/>
    </location>
</feature>
<feature type="compositionally biased region" description="Acidic residues" evidence="1">
    <location>
        <begin position="690"/>
        <end position="699"/>
    </location>
</feature>